<reference evidence="15 16" key="1">
    <citation type="journal article" date="2010" name="J. Bacteriol.">
        <title>Genome sequence of Lentisphaera araneosa HTCC2155T, the type species of the order Lentisphaerales in the phylum Lentisphaerae.</title>
        <authorList>
            <person name="Thrash J.C."/>
            <person name="Cho J.C."/>
            <person name="Vergin K.L."/>
            <person name="Morris R.M."/>
            <person name="Giovannoni S.J."/>
        </authorList>
    </citation>
    <scope>NUCLEOTIDE SEQUENCE [LARGE SCALE GENOMIC DNA]</scope>
    <source>
        <strain evidence="15 16">HTCC2155</strain>
    </source>
</reference>
<dbReference type="RefSeq" id="WP_007278647.1">
    <property type="nucleotide sequence ID" value="NZ_ABCK01000008.1"/>
</dbReference>
<dbReference type="Proteomes" id="UP000004947">
    <property type="component" value="Unassembled WGS sequence"/>
</dbReference>
<dbReference type="OrthoDB" id="9793973at2"/>
<dbReference type="InterPro" id="IPR013785">
    <property type="entry name" value="Aldolase_TIM"/>
</dbReference>
<evidence type="ECO:0000256" key="7">
    <source>
        <dbReference type="ARBA" id="ARBA00022603"/>
    </source>
</evidence>
<dbReference type="SFLD" id="SFLDG01062">
    <property type="entry name" value="methyltransferase_(Class_A)"/>
    <property type="match status" value="1"/>
</dbReference>
<keyword evidence="7" id="KW-0489">Methyltransferase</keyword>
<dbReference type="InterPro" id="IPR040072">
    <property type="entry name" value="Methyltransferase_A"/>
</dbReference>
<evidence type="ECO:0000256" key="2">
    <source>
        <dbReference type="ARBA" id="ARBA00004496"/>
    </source>
</evidence>
<keyword evidence="4" id="KW-0004">4Fe-4S</keyword>
<evidence type="ECO:0000256" key="12">
    <source>
        <dbReference type="ARBA" id="ARBA00023014"/>
    </source>
</evidence>
<dbReference type="Pfam" id="PF04055">
    <property type="entry name" value="Radical_SAM"/>
    <property type="match status" value="1"/>
</dbReference>
<dbReference type="GO" id="GO:0070475">
    <property type="term" value="P:rRNA base methylation"/>
    <property type="evidence" value="ECO:0007669"/>
    <property type="project" value="InterPro"/>
</dbReference>
<keyword evidence="10" id="KW-0479">Metal-binding</keyword>
<evidence type="ECO:0000256" key="5">
    <source>
        <dbReference type="ARBA" id="ARBA00022490"/>
    </source>
</evidence>
<evidence type="ECO:0000256" key="10">
    <source>
        <dbReference type="ARBA" id="ARBA00022723"/>
    </source>
</evidence>
<dbReference type="PANTHER" id="PTHR30544:SF5">
    <property type="entry name" value="RADICAL SAM CORE DOMAIN-CONTAINING PROTEIN"/>
    <property type="match status" value="1"/>
</dbReference>
<evidence type="ECO:0000256" key="13">
    <source>
        <dbReference type="ARBA" id="ARBA00023157"/>
    </source>
</evidence>
<dbReference type="GO" id="GO:0030488">
    <property type="term" value="P:tRNA methylation"/>
    <property type="evidence" value="ECO:0007669"/>
    <property type="project" value="InterPro"/>
</dbReference>
<dbReference type="eggNOG" id="COG0820">
    <property type="taxonomic scope" value="Bacteria"/>
</dbReference>
<keyword evidence="6" id="KW-0698">rRNA processing</keyword>
<keyword evidence="16" id="KW-1185">Reference proteome</keyword>
<keyword evidence="13" id="KW-1015">Disulfide bond</keyword>
<dbReference type="GO" id="GO:0005737">
    <property type="term" value="C:cytoplasm"/>
    <property type="evidence" value="ECO:0007669"/>
    <property type="project" value="UniProtKB-SubCell"/>
</dbReference>
<keyword evidence="12" id="KW-0411">Iron-sulfur</keyword>
<dbReference type="STRING" id="313628.LNTAR_20823"/>
<evidence type="ECO:0000256" key="9">
    <source>
        <dbReference type="ARBA" id="ARBA00022691"/>
    </source>
</evidence>
<keyword evidence="9" id="KW-0949">S-adenosyl-L-methionine</keyword>
<feature type="domain" description="Radical SAM core" evidence="14">
    <location>
        <begin position="94"/>
        <end position="328"/>
    </location>
</feature>
<dbReference type="PANTHER" id="PTHR30544">
    <property type="entry name" value="23S RRNA METHYLTRANSFERASE"/>
    <property type="match status" value="1"/>
</dbReference>
<evidence type="ECO:0000313" key="15">
    <source>
        <dbReference type="EMBL" id="EDM27689.1"/>
    </source>
</evidence>
<dbReference type="EMBL" id="ABCK01000008">
    <property type="protein sequence ID" value="EDM27689.1"/>
    <property type="molecule type" value="Genomic_DNA"/>
</dbReference>
<dbReference type="Gene3D" id="3.20.20.70">
    <property type="entry name" value="Aldolase class I"/>
    <property type="match status" value="1"/>
</dbReference>
<dbReference type="GO" id="GO:0051539">
    <property type="term" value="F:4 iron, 4 sulfur cluster binding"/>
    <property type="evidence" value="ECO:0007669"/>
    <property type="project" value="UniProtKB-KW"/>
</dbReference>
<keyword evidence="5" id="KW-0963">Cytoplasm</keyword>
<proteinExistence type="inferred from homology"/>
<dbReference type="SUPFAM" id="SSF102114">
    <property type="entry name" value="Radical SAM enzymes"/>
    <property type="match status" value="1"/>
</dbReference>
<dbReference type="GO" id="GO:0008173">
    <property type="term" value="F:RNA methyltransferase activity"/>
    <property type="evidence" value="ECO:0007669"/>
    <property type="project" value="InterPro"/>
</dbReference>
<dbReference type="GO" id="GO:0046872">
    <property type="term" value="F:metal ion binding"/>
    <property type="evidence" value="ECO:0007669"/>
    <property type="project" value="UniProtKB-KW"/>
</dbReference>
<comment type="similarity">
    <text evidence="3">Belongs to the radical SAM superfamily. RlmN family.</text>
</comment>
<keyword evidence="11" id="KW-0408">Iron</keyword>
<evidence type="ECO:0000313" key="16">
    <source>
        <dbReference type="Proteomes" id="UP000004947"/>
    </source>
</evidence>
<dbReference type="SFLD" id="SFLDF00275">
    <property type="entry name" value="adenosine_C2_methyltransferase"/>
    <property type="match status" value="1"/>
</dbReference>
<comment type="caution">
    <text evidence="15">The sequence shown here is derived from an EMBL/GenBank/DDBJ whole genome shotgun (WGS) entry which is preliminary data.</text>
</comment>
<evidence type="ECO:0000256" key="1">
    <source>
        <dbReference type="ARBA" id="ARBA00001966"/>
    </source>
</evidence>
<name>A6DL87_9BACT</name>
<evidence type="ECO:0000256" key="4">
    <source>
        <dbReference type="ARBA" id="ARBA00022485"/>
    </source>
</evidence>
<dbReference type="NCBIfam" id="TIGR00048">
    <property type="entry name" value="rRNA_mod_RlmN"/>
    <property type="match status" value="1"/>
</dbReference>
<sequence>MPSLYDHQELESFFNKQQFPERKRRSFRRLFFREFLDLDSAFDNPKFVELVRDHFEIPQLKIISRQDSKIDGASKLLVQTEDGLNIETVILRIGTGRTSLCISSQAGCTEKCTFCSTATLGFKRNLTLAEIIGQVILAGEILRKEDRKVRNIVFMGMGEPLRNTDNVLKSLEIMLSSAYMGLSSKRVTVSTIGITDNITKLRHSFPEVNLALSLHASNDQVRDILMPINKTFPMETIKETLLSAQELASGDLMIQYLLIKDLNDSPEQAQELAAFLKGINCIINLIPYNDSMGMGNWKCSSEEKMSAFQDVLQESDFQVTRRHSLGRDIDAACGQLAAKNQKK</sequence>
<gene>
    <name evidence="15" type="ORF">LNTAR_20823</name>
</gene>
<evidence type="ECO:0000259" key="14">
    <source>
        <dbReference type="PROSITE" id="PS51918"/>
    </source>
</evidence>
<evidence type="ECO:0000256" key="8">
    <source>
        <dbReference type="ARBA" id="ARBA00022679"/>
    </source>
</evidence>
<dbReference type="CDD" id="cd01335">
    <property type="entry name" value="Radical_SAM"/>
    <property type="match status" value="1"/>
</dbReference>
<organism evidence="15 16">
    <name type="scientific">Lentisphaera araneosa HTCC2155</name>
    <dbReference type="NCBI Taxonomy" id="313628"/>
    <lineage>
        <taxon>Bacteria</taxon>
        <taxon>Pseudomonadati</taxon>
        <taxon>Lentisphaerota</taxon>
        <taxon>Lentisphaeria</taxon>
        <taxon>Lentisphaerales</taxon>
        <taxon>Lentisphaeraceae</taxon>
        <taxon>Lentisphaera</taxon>
    </lineage>
</organism>
<dbReference type="InterPro" id="IPR027492">
    <property type="entry name" value="RNA_MTrfase_RlmN"/>
</dbReference>
<dbReference type="AlphaFoldDB" id="A6DL87"/>
<evidence type="ECO:0000256" key="6">
    <source>
        <dbReference type="ARBA" id="ARBA00022552"/>
    </source>
</evidence>
<comment type="subcellular location">
    <subcellularLocation>
        <location evidence="2">Cytoplasm</location>
    </subcellularLocation>
</comment>
<dbReference type="SFLD" id="SFLDS00029">
    <property type="entry name" value="Radical_SAM"/>
    <property type="match status" value="1"/>
</dbReference>
<dbReference type="PROSITE" id="PS51918">
    <property type="entry name" value="RADICAL_SAM"/>
    <property type="match status" value="1"/>
</dbReference>
<evidence type="ECO:0000256" key="3">
    <source>
        <dbReference type="ARBA" id="ARBA00007544"/>
    </source>
</evidence>
<accession>A6DL87</accession>
<comment type="cofactor">
    <cofactor evidence="1">
        <name>[4Fe-4S] cluster</name>
        <dbReference type="ChEBI" id="CHEBI:49883"/>
    </cofactor>
</comment>
<dbReference type="PIRSF" id="PIRSF006004">
    <property type="entry name" value="CHP00048"/>
    <property type="match status" value="1"/>
</dbReference>
<dbReference type="InterPro" id="IPR058240">
    <property type="entry name" value="rSAM_sf"/>
</dbReference>
<protein>
    <recommendedName>
        <fullName evidence="14">Radical SAM core domain-containing protein</fullName>
    </recommendedName>
</protein>
<keyword evidence="8" id="KW-0808">Transferase</keyword>
<dbReference type="InterPro" id="IPR004383">
    <property type="entry name" value="rRNA_lsu_MTrfase_RlmN/Cfr"/>
</dbReference>
<dbReference type="InterPro" id="IPR007197">
    <property type="entry name" value="rSAM"/>
</dbReference>
<evidence type="ECO:0000256" key="11">
    <source>
        <dbReference type="ARBA" id="ARBA00023004"/>
    </source>
</evidence>